<keyword evidence="7" id="KW-1185">Reference proteome</keyword>
<accession>A0A0M4TF58</accession>
<evidence type="ECO:0000256" key="2">
    <source>
        <dbReference type="ARBA" id="ARBA00022771"/>
    </source>
</evidence>
<feature type="zinc finger region" description="dksA C4-type" evidence="4">
    <location>
        <begin position="39"/>
        <end position="63"/>
    </location>
</feature>
<dbReference type="PANTHER" id="PTHR38777:SF1">
    <property type="entry name" value="DNAK SUPPRESSOR PROTEIN"/>
    <property type="match status" value="1"/>
</dbReference>
<dbReference type="SUPFAM" id="SSF57716">
    <property type="entry name" value="Glucocorticoid receptor-like (DNA-binding domain)"/>
    <property type="match status" value="1"/>
</dbReference>
<sequence length="88" mass="9637">MAGGWSKDGAEQEQMDATVNDALERARRALPSGASAECCDECGEKIAEARRLALPGVQHCVRCQTELEQEAKATELFNRRGSKDSQLR</sequence>
<dbReference type="PANTHER" id="PTHR38777">
    <property type="entry name" value="FELS-2 PROPHAGE PROTEIN"/>
    <property type="match status" value="1"/>
</dbReference>
<dbReference type="KEGG" id="pur:AOC03_07075"/>
<dbReference type="InterPro" id="IPR000962">
    <property type="entry name" value="Znf_DskA_TraR"/>
</dbReference>
<reference evidence="6 7" key="1">
    <citation type="submission" date="2015-09" db="EMBL/GenBank/DDBJ databases">
        <title>Complete genome of Psychrobacter urativorans R10.10B.</title>
        <authorList>
            <person name="See-Too W.S."/>
            <person name="Chan K.G."/>
        </authorList>
    </citation>
    <scope>NUCLEOTIDE SEQUENCE [LARGE SCALE GENOMIC DNA]</scope>
    <source>
        <strain evidence="6 7">R10.10B</strain>
    </source>
</reference>
<keyword evidence="2" id="KW-0863">Zinc-finger</keyword>
<keyword evidence="1" id="KW-0479">Metal-binding</keyword>
<dbReference type="Proteomes" id="UP000059847">
    <property type="component" value="Chromosome"/>
</dbReference>
<gene>
    <name evidence="6" type="ORF">AOC03_07075</name>
</gene>
<protein>
    <recommendedName>
        <fullName evidence="5">Zinc finger DksA/TraR C4-type domain-containing protein</fullName>
    </recommendedName>
</protein>
<evidence type="ECO:0000256" key="3">
    <source>
        <dbReference type="ARBA" id="ARBA00022833"/>
    </source>
</evidence>
<dbReference type="Gene3D" id="1.20.120.910">
    <property type="entry name" value="DksA, coiled-coil domain"/>
    <property type="match status" value="1"/>
</dbReference>
<dbReference type="InterPro" id="IPR020458">
    <property type="entry name" value="Znf_DskA_TraR_CS"/>
</dbReference>
<dbReference type="PROSITE" id="PS51128">
    <property type="entry name" value="ZF_DKSA_2"/>
    <property type="match status" value="1"/>
</dbReference>
<evidence type="ECO:0000313" key="7">
    <source>
        <dbReference type="Proteomes" id="UP000059847"/>
    </source>
</evidence>
<dbReference type="AlphaFoldDB" id="A0A0M4TF58"/>
<keyword evidence="3" id="KW-0862">Zinc</keyword>
<evidence type="ECO:0000259" key="5">
    <source>
        <dbReference type="Pfam" id="PF01258"/>
    </source>
</evidence>
<dbReference type="GO" id="GO:1900378">
    <property type="term" value="P:positive regulation of secondary metabolite biosynthetic process"/>
    <property type="evidence" value="ECO:0007669"/>
    <property type="project" value="TreeGrafter"/>
</dbReference>
<dbReference type="GO" id="GO:0008270">
    <property type="term" value="F:zinc ion binding"/>
    <property type="evidence" value="ECO:0007669"/>
    <property type="project" value="UniProtKB-KW"/>
</dbReference>
<proteinExistence type="predicted"/>
<dbReference type="RefSeq" id="WP_062534572.1">
    <property type="nucleotide sequence ID" value="NZ_CP012678.1"/>
</dbReference>
<feature type="domain" description="Zinc finger DksA/TraR C4-type" evidence="5">
    <location>
        <begin position="38"/>
        <end position="69"/>
    </location>
</feature>
<dbReference type="PROSITE" id="PS01102">
    <property type="entry name" value="ZF_DKSA_1"/>
    <property type="match status" value="1"/>
</dbReference>
<name>A0A0M4TF58_9GAMM</name>
<organism evidence="6 7">
    <name type="scientific">Psychrobacter urativorans</name>
    <dbReference type="NCBI Taxonomy" id="45610"/>
    <lineage>
        <taxon>Bacteria</taxon>
        <taxon>Pseudomonadati</taxon>
        <taxon>Pseudomonadota</taxon>
        <taxon>Gammaproteobacteria</taxon>
        <taxon>Moraxellales</taxon>
        <taxon>Moraxellaceae</taxon>
        <taxon>Psychrobacter</taxon>
    </lineage>
</organism>
<evidence type="ECO:0000313" key="6">
    <source>
        <dbReference type="EMBL" id="ALF59829.1"/>
    </source>
</evidence>
<dbReference type="OrthoDB" id="962301at2"/>
<dbReference type="STRING" id="45610.AOC03_07075"/>
<evidence type="ECO:0000256" key="1">
    <source>
        <dbReference type="ARBA" id="ARBA00022723"/>
    </source>
</evidence>
<dbReference type="EMBL" id="CP012678">
    <property type="protein sequence ID" value="ALF59829.1"/>
    <property type="molecule type" value="Genomic_DNA"/>
</dbReference>
<evidence type="ECO:0000256" key="4">
    <source>
        <dbReference type="PROSITE-ProRule" id="PRU00510"/>
    </source>
</evidence>
<dbReference type="Pfam" id="PF01258">
    <property type="entry name" value="zf-dskA_traR"/>
    <property type="match status" value="1"/>
</dbReference>
<dbReference type="NCBIfam" id="NF008243">
    <property type="entry name" value="PRK11019.1"/>
    <property type="match status" value="1"/>
</dbReference>